<dbReference type="InterPro" id="IPR025460">
    <property type="entry name" value="DUF4280"/>
</dbReference>
<evidence type="ECO:0000313" key="1">
    <source>
        <dbReference type="EMBL" id="GAA3762377.1"/>
    </source>
</evidence>
<reference evidence="2" key="1">
    <citation type="journal article" date="2019" name="Int. J. Syst. Evol. Microbiol.">
        <title>The Global Catalogue of Microorganisms (GCM) 10K type strain sequencing project: providing services to taxonomists for standard genome sequencing and annotation.</title>
        <authorList>
            <consortium name="The Broad Institute Genomics Platform"/>
            <consortium name="The Broad Institute Genome Sequencing Center for Infectious Disease"/>
            <person name="Wu L."/>
            <person name="Ma J."/>
        </authorList>
    </citation>
    <scope>NUCLEOTIDE SEQUENCE [LARGE SCALE GENOMIC DNA]</scope>
    <source>
        <strain evidence="2">JCM 17337</strain>
    </source>
</reference>
<keyword evidence="2" id="KW-1185">Reference proteome</keyword>
<dbReference type="RefSeq" id="WP_345141724.1">
    <property type="nucleotide sequence ID" value="NZ_BAABDU010000003.1"/>
</dbReference>
<accession>A0ABP7GDT2</accession>
<sequence>MGEKHMVVQGAVCKCAWSKEGKTDILKVKTHSKHFANDKGSAKKLQATTKEIGKTFELNSFGSCRKQPLGNDQYKVCIVDLTEWKNPYEKITLSNEGKVLLEDSKATCSMGTPNCIEIVKHGQVSEPSVQNFQKADPDVQNRINPLLKLHEAGKPEFNFNGIEQN</sequence>
<evidence type="ECO:0008006" key="3">
    <source>
        <dbReference type="Google" id="ProtNLM"/>
    </source>
</evidence>
<dbReference type="Pfam" id="PF14107">
    <property type="entry name" value="DUF4280"/>
    <property type="match status" value="1"/>
</dbReference>
<dbReference type="Proteomes" id="UP001500748">
    <property type="component" value="Unassembled WGS sequence"/>
</dbReference>
<evidence type="ECO:0000313" key="2">
    <source>
        <dbReference type="Proteomes" id="UP001500748"/>
    </source>
</evidence>
<gene>
    <name evidence="1" type="ORF">GCM10022423_12390</name>
</gene>
<name>A0ABP7GDT2_9FLAO</name>
<dbReference type="EMBL" id="BAABDU010000003">
    <property type="protein sequence ID" value="GAA3762377.1"/>
    <property type="molecule type" value="Genomic_DNA"/>
</dbReference>
<proteinExistence type="predicted"/>
<protein>
    <recommendedName>
        <fullName evidence="3">DUF4280 domain-containing protein</fullName>
    </recommendedName>
</protein>
<organism evidence="1 2">
    <name type="scientific">Flavobacterium ginsengiterrae</name>
    <dbReference type="NCBI Taxonomy" id="871695"/>
    <lineage>
        <taxon>Bacteria</taxon>
        <taxon>Pseudomonadati</taxon>
        <taxon>Bacteroidota</taxon>
        <taxon>Flavobacteriia</taxon>
        <taxon>Flavobacteriales</taxon>
        <taxon>Flavobacteriaceae</taxon>
        <taxon>Flavobacterium</taxon>
    </lineage>
</organism>
<comment type="caution">
    <text evidence="1">The sequence shown here is derived from an EMBL/GenBank/DDBJ whole genome shotgun (WGS) entry which is preliminary data.</text>
</comment>